<dbReference type="Gene3D" id="1.20.1280.50">
    <property type="match status" value="1"/>
</dbReference>
<proteinExistence type="predicted"/>
<organism evidence="3 4">
    <name type="scientific">Calocera cornea HHB12733</name>
    <dbReference type="NCBI Taxonomy" id="1353952"/>
    <lineage>
        <taxon>Eukaryota</taxon>
        <taxon>Fungi</taxon>
        <taxon>Dikarya</taxon>
        <taxon>Basidiomycota</taxon>
        <taxon>Agaricomycotina</taxon>
        <taxon>Dacrymycetes</taxon>
        <taxon>Dacrymycetales</taxon>
        <taxon>Dacrymycetaceae</taxon>
        <taxon>Calocera</taxon>
    </lineage>
</organism>
<evidence type="ECO:0000313" key="4">
    <source>
        <dbReference type="Proteomes" id="UP000076842"/>
    </source>
</evidence>
<keyword evidence="4" id="KW-1185">Reference proteome</keyword>
<dbReference type="InterPro" id="IPR001810">
    <property type="entry name" value="F-box_dom"/>
</dbReference>
<name>A0A165D467_9BASI</name>
<dbReference type="STRING" id="1353952.A0A165D467"/>
<evidence type="ECO:0000256" key="1">
    <source>
        <dbReference type="SAM" id="MobiDB-lite"/>
    </source>
</evidence>
<dbReference type="Pfam" id="PF12937">
    <property type="entry name" value="F-box-like"/>
    <property type="match status" value="1"/>
</dbReference>
<accession>A0A165D467</accession>
<dbReference type="InterPro" id="IPR036047">
    <property type="entry name" value="F-box-like_dom_sf"/>
</dbReference>
<dbReference type="SUPFAM" id="SSF81383">
    <property type="entry name" value="F-box domain"/>
    <property type="match status" value="1"/>
</dbReference>
<evidence type="ECO:0000259" key="2">
    <source>
        <dbReference type="Pfam" id="PF12937"/>
    </source>
</evidence>
<feature type="domain" description="F-box" evidence="2">
    <location>
        <begin position="54"/>
        <end position="96"/>
    </location>
</feature>
<sequence>MTSLQATPASMQPSLTPSFFPSLPSSSSILSTQLIASHPATYLPSAPIYKLNADVLLHIFSFCRDDDPLSVWAASQTCSEWRTLTLEHPILWSHIVVDNSSTRLFGLSSLSQWLNVWLTRSGTNRELDIVLKLRIVNMAWSRKPSREDVGNILRAVSTQAHRWRSFTYRLEASAIRPPNTEGVLYYAPIADISRRLGSLPLLQFIRLSQGCYHPTREGITPQCMYDLLSLQVAPRLQSVSLRGIYTNNSVPDWNVKHVSYRFSTSTFLTFSAFPLITSLQLFSWTQNSRGWPNLGMQPVLLPCLTELRAEANVSVAASLELVDMPVLSKLTLDARETTTSSIDGNGFYSTNLLRSLATRPRSAPLTSVVLYLSTHNIPWNELACFTSMESLRIIKRADDLFWSSLSRNISFLLRPIASSNGRLSWHLPQLQILTLKSRRGSARLLSNAWPHYEERMQCALQARWKAARHSKQMATLSLYLVGPSRTMKICDDSTSDDTSAGVKRCDMTSNA</sequence>
<feature type="region of interest" description="Disordered" evidence="1">
    <location>
        <begin position="492"/>
        <end position="511"/>
    </location>
</feature>
<dbReference type="AlphaFoldDB" id="A0A165D467"/>
<dbReference type="Proteomes" id="UP000076842">
    <property type="component" value="Unassembled WGS sequence"/>
</dbReference>
<gene>
    <name evidence="3" type="ORF">CALCODRAFT_104609</name>
</gene>
<dbReference type="InParanoid" id="A0A165D467"/>
<dbReference type="OrthoDB" id="2884925at2759"/>
<dbReference type="EMBL" id="KV424081">
    <property type="protein sequence ID" value="KZT52026.1"/>
    <property type="molecule type" value="Genomic_DNA"/>
</dbReference>
<reference evidence="3 4" key="1">
    <citation type="journal article" date="2016" name="Mol. Biol. Evol.">
        <title>Comparative Genomics of Early-Diverging Mushroom-Forming Fungi Provides Insights into the Origins of Lignocellulose Decay Capabilities.</title>
        <authorList>
            <person name="Nagy L.G."/>
            <person name="Riley R."/>
            <person name="Tritt A."/>
            <person name="Adam C."/>
            <person name="Daum C."/>
            <person name="Floudas D."/>
            <person name="Sun H."/>
            <person name="Yadav J.S."/>
            <person name="Pangilinan J."/>
            <person name="Larsson K.H."/>
            <person name="Matsuura K."/>
            <person name="Barry K."/>
            <person name="Labutti K."/>
            <person name="Kuo R."/>
            <person name="Ohm R.A."/>
            <person name="Bhattacharya S.S."/>
            <person name="Shirouzu T."/>
            <person name="Yoshinaga Y."/>
            <person name="Martin F.M."/>
            <person name="Grigoriev I.V."/>
            <person name="Hibbett D.S."/>
        </authorList>
    </citation>
    <scope>NUCLEOTIDE SEQUENCE [LARGE SCALE GENOMIC DNA]</scope>
    <source>
        <strain evidence="3 4">HHB12733</strain>
    </source>
</reference>
<evidence type="ECO:0000313" key="3">
    <source>
        <dbReference type="EMBL" id="KZT52026.1"/>
    </source>
</evidence>
<protein>
    <recommendedName>
        <fullName evidence="2">F-box domain-containing protein</fullName>
    </recommendedName>
</protein>